<dbReference type="GO" id="GO:0016846">
    <property type="term" value="F:carbon-sulfur lyase activity"/>
    <property type="evidence" value="ECO:0007669"/>
    <property type="project" value="InterPro"/>
</dbReference>
<dbReference type="Gene3D" id="3.90.1590.10">
    <property type="entry name" value="glutathione-dependent formaldehyde- activating enzyme (gfa)"/>
    <property type="match status" value="1"/>
</dbReference>
<dbReference type="GO" id="GO:0046872">
    <property type="term" value="F:metal ion binding"/>
    <property type="evidence" value="ECO:0007669"/>
    <property type="project" value="UniProtKB-KW"/>
</dbReference>
<evidence type="ECO:0000259" key="5">
    <source>
        <dbReference type="PROSITE" id="PS51891"/>
    </source>
</evidence>
<keyword evidence="3" id="KW-0862">Zinc</keyword>
<proteinExistence type="inferred from homology"/>
<dbReference type="SUPFAM" id="SSF51316">
    <property type="entry name" value="Mss4-like"/>
    <property type="match status" value="1"/>
</dbReference>
<comment type="caution">
    <text evidence="6">The sequence shown here is derived from an EMBL/GenBank/DDBJ whole genome shotgun (WGS) entry which is preliminary data.</text>
</comment>
<feature type="domain" description="CENP-V/GFA" evidence="5">
    <location>
        <begin position="28"/>
        <end position="151"/>
    </location>
</feature>
<protein>
    <recommendedName>
        <fullName evidence="5">CENP-V/GFA domain-containing protein</fullName>
    </recommendedName>
</protein>
<dbReference type="Proteomes" id="UP000297716">
    <property type="component" value="Unassembled WGS sequence"/>
</dbReference>
<dbReference type="STRING" id="37992.A0A4Z0Z8X5"/>
<evidence type="ECO:0000256" key="2">
    <source>
        <dbReference type="ARBA" id="ARBA00022723"/>
    </source>
</evidence>
<name>A0A4Z0Z8X5_9PEZI</name>
<reference evidence="6 7" key="1">
    <citation type="submission" date="2019-03" db="EMBL/GenBank/DDBJ databases">
        <title>Draft genome sequence of Xylaria hypoxylon DSM 108379, a ubiquitous saprotrophic-parasitic fungi on hardwood.</title>
        <authorList>
            <person name="Buettner E."/>
            <person name="Leonhardt S."/>
            <person name="Gebauer A.M."/>
            <person name="Liers C."/>
            <person name="Hofrichter M."/>
            <person name="Kellner H."/>
        </authorList>
    </citation>
    <scope>NUCLEOTIDE SEQUENCE [LARGE SCALE GENOMIC DNA]</scope>
    <source>
        <strain evidence="6 7">DSM 108379</strain>
    </source>
</reference>
<evidence type="ECO:0000256" key="1">
    <source>
        <dbReference type="ARBA" id="ARBA00005495"/>
    </source>
</evidence>
<sequence>MASTSDKTKSYIPSNSLQQDGWSNDTEATATCFCGTVQLALPTESPGLVEVFVCNCSDCRKITASMFASNIIVKDEYVKHLRGQENLKTFSQSTTIGSGKNMTNWFCQTCGTLMYRTSEKIPNVKILRLGTVDDFNLAETKLRPKTEQFIEDRVSWFSGCGAERVVEGMGY</sequence>
<keyword evidence="4" id="KW-0456">Lyase</keyword>
<dbReference type="AlphaFoldDB" id="A0A4Z0Z8X5"/>
<dbReference type="InterPro" id="IPR011057">
    <property type="entry name" value="Mss4-like_sf"/>
</dbReference>
<gene>
    <name evidence="6" type="ORF">E0Z10_g3739</name>
</gene>
<comment type="similarity">
    <text evidence="1">Belongs to the Gfa family.</text>
</comment>
<evidence type="ECO:0000313" key="7">
    <source>
        <dbReference type="Proteomes" id="UP000297716"/>
    </source>
</evidence>
<dbReference type="PANTHER" id="PTHR33337">
    <property type="entry name" value="GFA DOMAIN-CONTAINING PROTEIN"/>
    <property type="match status" value="1"/>
</dbReference>
<dbReference type="OrthoDB" id="428768at2759"/>
<evidence type="ECO:0000313" key="6">
    <source>
        <dbReference type="EMBL" id="TGJ85022.1"/>
    </source>
</evidence>
<keyword evidence="7" id="KW-1185">Reference proteome</keyword>
<evidence type="ECO:0000256" key="4">
    <source>
        <dbReference type="ARBA" id="ARBA00023239"/>
    </source>
</evidence>
<evidence type="ECO:0000256" key="3">
    <source>
        <dbReference type="ARBA" id="ARBA00022833"/>
    </source>
</evidence>
<dbReference type="PROSITE" id="PS51891">
    <property type="entry name" value="CENP_V_GFA"/>
    <property type="match status" value="1"/>
</dbReference>
<organism evidence="6 7">
    <name type="scientific">Xylaria hypoxylon</name>
    <dbReference type="NCBI Taxonomy" id="37992"/>
    <lineage>
        <taxon>Eukaryota</taxon>
        <taxon>Fungi</taxon>
        <taxon>Dikarya</taxon>
        <taxon>Ascomycota</taxon>
        <taxon>Pezizomycotina</taxon>
        <taxon>Sordariomycetes</taxon>
        <taxon>Xylariomycetidae</taxon>
        <taxon>Xylariales</taxon>
        <taxon>Xylariaceae</taxon>
        <taxon>Xylaria</taxon>
    </lineage>
</organism>
<dbReference type="Pfam" id="PF04828">
    <property type="entry name" value="GFA"/>
    <property type="match status" value="1"/>
</dbReference>
<keyword evidence="2" id="KW-0479">Metal-binding</keyword>
<dbReference type="InterPro" id="IPR006913">
    <property type="entry name" value="CENP-V/GFA"/>
</dbReference>
<dbReference type="PANTHER" id="PTHR33337:SF8">
    <property type="entry name" value="CENP-V_GFA DOMAIN-CONTAINING PROTEIN"/>
    <property type="match status" value="1"/>
</dbReference>
<accession>A0A4Z0Z8X5</accession>
<dbReference type="EMBL" id="SKBN01000054">
    <property type="protein sequence ID" value="TGJ85022.1"/>
    <property type="molecule type" value="Genomic_DNA"/>
</dbReference>